<dbReference type="SUPFAM" id="SSF52777">
    <property type="entry name" value="CoA-dependent acyltransferases"/>
    <property type="match status" value="2"/>
</dbReference>
<protein>
    <recommendedName>
        <fullName evidence="5">Carrier domain-containing protein</fullName>
    </recommendedName>
</protein>
<keyword evidence="3" id="KW-0597">Phosphoprotein</keyword>
<evidence type="ECO:0000256" key="4">
    <source>
        <dbReference type="SAM" id="MobiDB-lite"/>
    </source>
</evidence>
<dbReference type="Proteomes" id="UP000621500">
    <property type="component" value="Unassembled WGS sequence"/>
</dbReference>
<evidence type="ECO:0000259" key="5">
    <source>
        <dbReference type="PROSITE" id="PS50075"/>
    </source>
</evidence>
<comment type="caution">
    <text evidence="6">The sequence shown here is derived from an EMBL/GenBank/DDBJ whole genome shotgun (WGS) entry which is preliminary data.</text>
</comment>
<dbReference type="Gene3D" id="1.10.1200.10">
    <property type="entry name" value="ACP-like"/>
    <property type="match status" value="1"/>
</dbReference>
<dbReference type="Pfam" id="PF13193">
    <property type="entry name" value="AMP-binding_C"/>
    <property type="match status" value="1"/>
</dbReference>
<dbReference type="Gene3D" id="2.30.38.10">
    <property type="entry name" value="Luciferase, Domain 3"/>
    <property type="match status" value="1"/>
</dbReference>
<dbReference type="InterPro" id="IPR023213">
    <property type="entry name" value="CAT-like_dom_sf"/>
</dbReference>
<dbReference type="InterPro" id="IPR009081">
    <property type="entry name" value="PP-bd_ACP"/>
</dbReference>
<dbReference type="InterPro" id="IPR020845">
    <property type="entry name" value="AMP-binding_CS"/>
</dbReference>
<dbReference type="SMART" id="SM00823">
    <property type="entry name" value="PKS_PP"/>
    <property type="match status" value="1"/>
</dbReference>
<dbReference type="PROSITE" id="PS00455">
    <property type="entry name" value="AMP_BINDING"/>
    <property type="match status" value="1"/>
</dbReference>
<dbReference type="PROSITE" id="PS00012">
    <property type="entry name" value="PHOSPHOPANTETHEINE"/>
    <property type="match status" value="1"/>
</dbReference>
<dbReference type="RefSeq" id="WP_203855654.1">
    <property type="nucleotide sequence ID" value="NZ_BAAAZQ010000002.1"/>
</dbReference>
<dbReference type="Pfam" id="PF00550">
    <property type="entry name" value="PP-binding"/>
    <property type="match status" value="1"/>
</dbReference>
<evidence type="ECO:0000313" key="7">
    <source>
        <dbReference type="Proteomes" id="UP000621500"/>
    </source>
</evidence>
<organism evidence="6 7">
    <name type="scientific">Plantactinospora mayteni</name>
    <dbReference type="NCBI Taxonomy" id="566021"/>
    <lineage>
        <taxon>Bacteria</taxon>
        <taxon>Bacillati</taxon>
        <taxon>Actinomycetota</taxon>
        <taxon>Actinomycetes</taxon>
        <taxon>Micromonosporales</taxon>
        <taxon>Micromonosporaceae</taxon>
        <taxon>Plantactinospora</taxon>
    </lineage>
</organism>
<dbReference type="InterPro" id="IPR010071">
    <property type="entry name" value="AA_adenyl_dom"/>
</dbReference>
<gene>
    <name evidence="6" type="ORF">Pma05_05620</name>
</gene>
<evidence type="ECO:0000256" key="1">
    <source>
        <dbReference type="ARBA" id="ARBA00001957"/>
    </source>
</evidence>
<dbReference type="InterPro" id="IPR000873">
    <property type="entry name" value="AMP-dep_synth/lig_dom"/>
</dbReference>
<dbReference type="EMBL" id="BONX01000003">
    <property type="protein sequence ID" value="GIG93989.1"/>
    <property type="molecule type" value="Genomic_DNA"/>
</dbReference>
<dbReference type="SUPFAM" id="SSF56801">
    <property type="entry name" value="Acetyl-CoA synthetase-like"/>
    <property type="match status" value="1"/>
</dbReference>
<dbReference type="PROSITE" id="PS50075">
    <property type="entry name" value="CARRIER"/>
    <property type="match status" value="1"/>
</dbReference>
<dbReference type="InterPro" id="IPR006162">
    <property type="entry name" value="Ppantetheine_attach_site"/>
</dbReference>
<dbReference type="Gene3D" id="3.40.50.980">
    <property type="match status" value="2"/>
</dbReference>
<evidence type="ECO:0000256" key="2">
    <source>
        <dbReference type="ARBA" id="ARBA00022450"/>
    </source>
</evidence>
<dbReference type="Gene3D" id="3.30.559.10">
    <property type="entry name" value="Chloramphenicol acetyltransferase-like domain"/>
    <property type="match status" value="1"/>
</dbReference>
<sequence length="1062" mass="112578">MSAPTLTGDRRRLLAERLLARQARPVPRRDPAAPAPLSFAQQRLWLADRMATRPEQFCVPLAVRLSGPVDADRLRDAFQSVVDRHEVLRTRYRPGADGPVQIVAAGAAVDFVVDPDLDPATAAEYRYDLETDLPLRVRFIPRGPHDAVLVLTVHHIASDSWSVGLLFDEVREAYAAGLANRPADLPELPVQYADYALWQHAQARGDRLPARVEAARRALEGAPDSLELPHDRPRPATRTGLGAFHRSTLPPGLAARVYAAARAAKVSPFTLLLALCRVLLGRHAGTGDVVIGIPAAGRGRPEIDRLIGCFLNMLVVRGDIGAAGTVSELIAAEHLRVLAAFEAEVPFERLVEAVAPARGTGVTPLFQTTFSYRPAEPGLGSLGRATVTPYDLPGGVALYDLALDLTGTADGGIAAVWAYDDELFDAGTVAALAGRFSGLVAAAVAAPAGLVADLPVLTPVEHDDLLRHGRAGVRGEDAGTDLCTAVWSAGPGPAVSDANGERDHAWLTGYADRLAAHLQSLGVRSGDRVGVLVGRRAELPAVLLAVARTGAAWVPLDPAHPADRLRYVLDDCGARALVTDGAPAGLADGIPVVEVDAERPDAVPDPVPRSPEQPAYLIYTSGSTGRPKGVAVPHAALSRVFRALREELRFGRHTRFVAVSTVAFDVAQLELLLPLTAGGHVYVADAVQATEPGALAALIDAWRPSTVHATPSLWRLLAQLDWRPDPGIQVLCGGEAMPATVAAWLSEHVAEAYNSYGPTEATIFASLHRLGGDAANTPIGWPLTSHTMYVLDARLRPVPPGAPGELVIGGPALAHGYPRLPARTAAQFVPDPYGPPGSRMYRTGDIVRVGPDGRMRFLGRDDHQIKVRGFRIEAAEVEAALTACPGVTGAVVTAGRDASGDARLIGYLTGDVPAPAALRAALRERLPDYMVPSLFVTLDAFPLTPTGKVDRAALPEPGPVTGDPADRPQGPTEEVVARIWAELLGLDTVPATANFFDLGGHSLTLARLAFALGSEFGVEVAFNGLFERQTVTEQAALVEELLVAQILALGDDEADEQLRRLS</sequence>
<dbReference type="InterPro" id="IPR036736">
    <property type="entry name" value="ACP-like_sf"/>
</dbReference>
<comment type="cofactor">
    <cofactor evidence="1">
        <name>pantetheine 4'-phosphate</name>
        <dbReference type="ChEBI" id="CHEBI:47942"/>
    </cofactor>
</comment>
<evidence type="ECO:0000313" key="6">
    <source>
        <dbReference type="EMBL" id="GIG93989.1"/>
    </source>
</evidence>
<proteinExistence type="predicted"/>
<dbReference type="PANTHER" id="PTHR45527">
    <property type="entry name" value="NONRIBOSOMAL PEPTIDE SYNTHETASE"/>
    <property type="match status" value="1"/>
</dbReference>
<dbReference type="SUPFAM" id="SSF47336">
    <property type="entry name" value="ACP-like"/>
    <property type="match status" value="1"/>
</dbReference>
<dbReference type="InterPro" id="IPR020806">
    <property type="entry name" value="PKS_PP-bd"/>
</dbReference>
<dbReference type="InterPro" id="IPR045851">
    <property type="entry name" value="AMP-bd_C_sf"/>
</dbReference>
<accession>A0ABQ4EGZ2</accession>
<dbReference type="InterPro" id="IPR025110">
    <property type="entry name" value="AMP-bd_C"/>
</dbReference>
<dbReference type="InterPro" id="IPR001242">
    <property type="entry name" value="Condensation_dom"/>
</dbReference>
<keyword evidence="2" id="KW-0596">Phosphopantetheine</keyword>
<dbReference type="Gene3D" id="3.30.559.30">
    <property type="entry name" value="Nonribosomal peptide synthetase, condensation domain"/>
    <property type="match status" value="1"/>
</dbReference>
<feature type="domain" description="Carrier" evidence="5">
    <location>
        <begin position="967"/>
        <end position="1042"/>
    </location>
</feature>
<dbReference type="NCBIfam" id="TIGR01733">
    <property type="entry name" value="AA-adenyl-dom"/>
    <property type="match status" value="1"/>
</dbReference>
<keyword evidence="7" id="KW-1185">Reference proteome</keyword>
<evidence type="ECO:0000256" key="3">
    <source>
        <dbReference type="ARBA" id="ARBA00022553"/>
    </source>
</evidence>
<reference evidence="6 7" key="1">
    <citation type="submission" date="2021-01" db="EMBL/GenBank/DDBJ databases">
        <title>Whole genome shotgun sequence of Plantactinospora mayteni NBRC 109088.</title>
        <authorList>
            <person name="Komaki H."/>
            <person name="Tamura T."/>
        </authorList>
    </citation>
    <scope>NUCLEOTIDE SEQUENCE [LARGE SCALE GENOMIC DNA]</scope>
    <source>
        <strain evidence="6 7">NBRC 109088</strain>
    </source>
</reference>
<dbReference type="CDD" id="cd19531">
    <property type="entry name" value="LCL_NRPS-like"/>
    <property type="match status" value="1"/>
</dbReference>
<feature type="region of interest" description="Disordered" evidence="4">
    <location>
        <begin position="949"/>
        <end position="970"/>
    </location>
</feature>
<dbReference type="Pfam" id="PF00501">
    <property type="entry name" value="AMP-binding"/>
    <property type="match status" value="1"/>
</dbReference>
<dbReference type="PANTHER" id="PTHR45527:SF1">
    <property type="entry name" value="FATTY ACID SYNTHASE"/>
    <property type="match status" value="1"/>
</dbReference>
<dbReference type="Gene3D" id="3.30.300.30">
    <property type="match status" value="1"/>
</dbReference>
<dbReference type="Pfam" id="PF00668">
    <property type="entry name" value="Condensation"/>
    <property type="match status" value="1"/>
</dbReference>
<name>A0ABQ4EGZ2_9ACTN</name>